<name>A0A8B8ZFL4_PHODC</name>
<dbReference type="PANTHER" id="PTHR45717">
    <property type="entry name" value="OS12G0527900 PROTEIN"/>
    <property type="match status" value="1"/>
</dbReference>
<dbReference type="Gene3D" id="1.25.40.10">
    <property type="entry name" value="Tetratricopeptide repeat domain"/>
    <property type="match status" value="2"/>
</dbReference>
<dbReference type="AlphaFoldDB" id="A0A8B8ZFL4"/>
<keyword evidence="4" id="KW-1185">Reference proteome</keyword>
<dbReference type="Pfam" id="PF01535">
    <property type="entry name" value="PPR"/>
    <property type="match status" value="2"/>
</dbReference>
<dbReference type="PROSITE" id="PS51375">
    <property type="entry name" value="PPR"/>
    <property type="match status" value="2"/>
</dbReference>
<dbReference type="KEGG" id="pda:103719090"/>
<sequence length="554" mass="63703">MVRSAPPFLIHFAPLRSEMATGSLWAALLRRARDGNPMAPYLRAVPFARFESLRPFSSGHSRGEAVAVEEERAARLDDLRSRLFRLRFPKRSATAALDKWVGEGRKVTASDLRQIAKDLKRSQRYKHALEILTWMDSWDNFQPSSADHAARLEMITKVHSIAEAELYFEKLSDSASRRVASFPLLHHYVKERNLEKAEALMSMLLNLGLVVDPHPFNEMMKLYVATGQYKKVLAVIQHMKRCKIPRNVLSYNLWLNASGELSGVAVVEMVHEEMMNDKNVEVGWSTYSTLANIYTKSGLLDKAFAALRTAEERLSVRKRLGYSFLMTNYAALKDRDGILRLWESSKRVPGRISCANYMSVMLCLIKVGDIQEAEKVFKTWEMECRKYDVRVSNVLLGAYMRNGWMDRAEALHLYTLEEGACPNYKTWEILMEGWVKCNQMDKAVEAMKKGFSMLKACNWRPRSDIVVAIAKYFEEQGNIQETERYVKVLRHLRLMSLPIYKSYLRACINAKRAAPSMLEKMARDGISLDAEAEELIQRVSKLDNISAYNDFYLW</sequence>
<dbReference type="OrthoDB" id="1146105at2759"/>
<feature type="repeat" description="PPR" evidence="3">
    <location>
        <begin position="212"/>
        <end position="246"/>
    </location>
</feature>
<feature type="repeat" description="PPR" evidence="3">
    <location>
        <begin position="388"/>
        <end position="422"/>
    </location>
</feature>
<dbReference type="RefSeq" id="XP_038972931.1">
    <property type="nucleotide sequence ID" value="XM_039117003.1"/>
</dbReference>
<proteinExistence type="inferred from homology"/>
<dbReference type="GeneID" id="120104979"/>
<organism evidence="4 6">
    <name type="scientific">Phoenix dactylifera</name>
    <name type="common">Date palm</name>
    <dbReference type="NCBI Taxonomy" id="42345"/>
    <lineage>
        <taxon>Eukaryota</taxon>
        <taxon>Viridiplantae</taxon>
        <taxon>Streptophyta</taxon>
        <taxon>Embryophyta</taxon>
        <taxon>Tracheophyta</taxon>
        <taxon>Spermatophyta</taxon>
        <taxon>Magnoliopsida</taxon>
        <taxon>Liliopsida</taxon>
        <taxon>Arecaceae</taxon>
        <taxon>Coryphoideae</taxon>
        <taxon>Phoeniceae</taxon>
        <taxon>Phoenix</taxon>
    </lineage>
</organism>
<dbReference type="KEGG" id="pda:120104979"/>
<keyword evidence="2" id="KW-0677">Repeat</keyword>
<accession>A0A8B8ZFL4</accession>
<evidence type="ECO:0000256" key="2">
    <source>
        <dbReference type="ARBA" id="ARBA00022737"/>
    </source>
</evidence>
<dbReference type="GO" id="GO:0003729">
    <property type="term" value="F:mRNA binding"/>
    <property type="evidence" value="ECO:0007669"/>
    <property type="project" value="UniProtKB-ARBA"/>
</dbReference>
<dbReference type="GO" id="GO:0005739">
    <property type="term" value="C:mitochondrion"/>
    <property type="evidence" value="ECO:0007669"/>
    <property type="project" value="TreeGrafter"/>
</dbReference>
<dbReference type="RefSeq" id="XP_008806388.3">
    <property type="nucleotide sequence ID" value="XM_008808166.4"/>
</dbReference>
<protein>
    <submittedName>
        <fullName evidence="5 6">Pentatricopeptide repeat-containing protein At5g27460</fullName>
    </submittedName>
</protein>
<evidence type="ECO:0000256" key="3">
    <source>
        <dbReference type="PROSITE-ProRule" id="PRU00708"/>
    </source>
</evidence>
<dbReference type="Pfam" id="PF13812">
    <property type="entry name" value="PPR_3"/>
    <property type="match status" value="1"/>
</dbReference>
<dbReference type="InterPro" id="IPR002885">
    <property type="entry name" value="PPR_rpt"/>
</dbReference>
<gene>
    <name evidence="6" type="primary">LOC120104979</name>
    <name evidence="5" type="synonym">LOC103719090</name>
</gene>
<evidence type="ECO:0000313" key="6">
    <source>
        <dbReference type="RefSeq" id="XP_038972931.1"/>
    </source>
</evidence>
<evidence type="ECO:0000256" key="1">
    <source>
        <dbReference type="ARBA" id="ARBA00007626"/>
    </source>
</evidence>
<evidence type="ECO:0000313" key="5">
    <source>
        <dbReference type="RefSeq" id="XP_008806388.3"/>
    </source>
</evidence>
<dbReference type="InterPro" id="IPR011990">
    <property type="entry name" value="TPR-like_helical_dom_sf"/>
</dbReference>
<comment type="similarity">
    <text evidence="1">Belongs to the PPR family. P subfamily.</text>
</comment>
<reference evidence="5 6" key="1">
    <citation type="submission" date="2025-04" db="UniProtKB">
        <authorList>
            <consortium name="RefSeq"/>
        </authorList>
    </citation>
    <scope>IDENTIFICATION</scope>
    <source>
        <tissue evidence="5 6">Young leaves</tissue>
    </source>
</reference>
<dbReference type="PANTHER" id="PTHR45717:SF13">
    <property type="entry name" value="OS02G0796400 PROTEIN"/>
    <property type="match status" value="1"/>
</dbReference>
<dbReference type="Proteomes" id="UP000228380">
    <property type="component" value="Unplaced"/>
</dbReference>
<evidence type="ECO:0000313" key="4">
    <source>
        <dbReference type="Proteomes" id="UP000228380"/>
    </source>
</evidence>